<dbReference type="CDD" id="cd01948">
    <property type="entry name" value="EAL"/>
    <property type="match status" value="1"/>
</dbReference>
<dbReference type="SUPFAM" id="SSF55781">
    <property type="entry name" value="GAF domain-like"/>
    <property type="match status" value="1"/>
</dbReference>
<comment type="caution">
    <text evidence="2">The sequence shown here is derived from an EMBL/GenBank/DDBJ whole genome shotgun (WGS) entry which is preliminary data.</text>
</comment>
<dbReference type="Gene3D" id="3.30.450.40">
    <property type="match status" value="1"/>
</dbReference>
<dbReference type="Pfam" id="PF01590">
    <property type="entry name" value="GAF"/>
    <property type="match status" value="1"/>
</dbReference>
<evidence type="ECO:0000259" key="1">
    <source>
        <dbReference type="PROSITE" id="PS50883"/>
    </source>
</evidence>
<dbReference type="AlphaFoldDB" id="A0A939BWR1"/>
<dbReference type="SUPFAM" id="SSF141868">
    <property type="entry name" value="EAL domain-like"/>
    <property type="match status" value="1"/>
</dbReference>
<sequence length="418" mass="45174">MKQVLTEILSAEELDDAAVTRVLTLARSRLGMDLAWFSSTIDGDQVVEVLDGRTELFGVRQGDRLALDGSYCIRVLAGKLPAVIPDTAANPVTNALGVTRTVGIGAYVAAHLRASSGEYYGTLCCFSSARQPSLDERDATFLQVLADLLADSIDRRLEQRRSAEMVRDRIRSVLDDGGPRMVFQPVVRLCDLETVGYEALARFPGGHGGPEQWFNDADRVGMGCDLELAAVRNALAALPLLPGALWLSVNVSARTLIDTALWSALPSHARARTVLEITEHAPVVEYRVLHHRMRDLRSAGIRFAIDDAGAGYSGMRQLVELRPDIIKMDYHLTHGMNRDPARLAMATALVAFGNATDSVILAEGIETRAELLTAQQLGIGLAQGYFLGRPMSIEDLSCPVGIDDAAPNEVTAVSLPTG</sequence>
<proteinExistence type="predicted"/>
<dbReference type="SMART" id="SM00052">
    <property type="entry name" value="EAL"/>
    <property type="match status" value="1"/>
</dbReference>
<evidence type="ECO:0000313" key="3">
    <source>
        <dbReference type="Proteomes" id="UP000663792"/>
    </source>
</evidence>
<dbReference type="InterPro" id="IPR050706">
    <property type="entry name" value="Cyclic-di-GMP_PDE-like"/>
</dbReference>
<protein>
    <submittedName>
        <fullName evidence="2">EAL domain-containing protein</fullName>
    </submittedName>
</protein>
<dbReference type="InterPro" id="IPR035919">
    <property type="entry name" value="EAL_sf"/>
</dbReference>
<keyword evidence="3" id="KW-1185">Reference proteome</keyword>
<gene>
    <name evidence="2" type="ORF">JL106_10945</name>
</gene>
<dbReference type="InterPro" id="IPR029016">
    <property type="entry name" value="GAF-like_dom_sf"/>
</dbReference>
<dbReference type="InterPro" id="IPR003018">
    <property type="entry name" value="GAF"/>
</dbReference>
<organism evidence="2 3">
    <name type="scientific">Nakamurella leprariae</name>
    <dbReference type="NCBI Taxonomy" id="2803911"/>
    <lineage>
        <taxon>Bacteria</taxon>
        <taxon>Bacillati</taxon>
        <taxon>Actinomycetota</taxon>
        <taxon>Actinomycetes</taxon>
        <taxon>Nakamurellales</taxon>
        <taxon>Nakamurellaceae</taxon>
        <taxon>Nakamurella</taxon>
    </lineage>
</organism>
<dbReference type="InterPro" id="IPR001633">
    <property type="entry name" value="EAL_dom"/>
</dbReference>
<dbReference type="PANTHER" id="PTHR33121:SF76">
    <property type="entry name" value="SIGNALING PROTEIN"/>
    <property type="match status" value="1"/>
</dbReference>
<dbReference type="Pfam" id="PF00563">
    <property type="entry name" value="EAL"/>
    <property type="match status" value="1"/>
</dbReference>
<feature type="domain" description="EAL" evidence="1">
    <location>
        <begin position="163"/>
        <end position="404"/>
    </location>
</feature>
<dbReference type="Gene3D" id="3.20.20.450">
    <property type="entry name" value="EAL domain"/>
    <property type="match status" value="1"/>
</dbReference>
<name>A0A939BWR1_9ACTN</name>
<dbReference type="SMART" id="SM00065">
    <property type="entry name" value="GAF"/>
    <property type="match status" value="1"/>
</dbReference>
<dbReference type="RefSeq" id="WP_205260761.1">
    <property type="nucleotide sequence ID" value="NZ_JAERWK010000014.1"/>
</dbReference>
<dbReference type="Proteomes" id="UP000663792">
    <property type="component" value="Unassembled WGS sequence"/>
</dbReference>
<evidence type="ECO:0000313" key="2">
    <source>
        <dbReference type="EMBL" id="MBM9467798.1"/>
    </source>
</evidence>
<reference evidence="2" key="1">
    <citation type="submission" date="2021-01" db="EMBL/GenBank/DDBJ databases">
        <title>YIM 132084 draft genome.</title>
        <authorList>
            <person name="An D."/>
        </authorList>
    </citation>
    <scope>NUCLEOTIDE SEQUENCE</scope>
    <source>
        <strain evidence="2">YIM 132084</strain>
    </source>
</reference>
<dbReference type="PANTHER" id="PTHR33121">
    <property type="entry name" value="CYCLIC DI-GMP PHOSPHODIESTERASE PDEF"/>
    <property type="match status" value="1"/>
</dbReference>
<dbReference type="PROSITE" id="PS50883">
    <property type="entry name" value="EAL"/>
    <property type="match status" value="1"/>
</dbReference>
<dbReference type="GO" id="GO:0071111">
    <property type="term" value="F:cyclic-guanylate-specific phosphodiesterase activity"/>
    <property type="evidence" value="ECO:0007669"/>
    <property type="project" value="InterPro"/>
</dbReference>
<dbReference type="EMBL" id="JAERWK010000014">
    <property type="protein sequence ID" value="MBM9467798.1"/>
    <property type="molecule type" value="Genomic_DNA"/>
</dbReference>
<accession>A0A939BWR1</accession>